<evidence type="ECO:0000256" key="1">
    <source>
        <dbReference type="ARBA" id="ARBA00001947"/>
    </source>
</evidence>
<reference evidence="8 9" key="1">
    <citation type="submission" date="2018-01" db="EMBL/GenBank/DDBJ databases">
        <title>Draft genome sequence of Jishengella sp. NA12.</title>
        <authorList>
            <person name="Sahin N."/>
            <person name="Ay H."/>
            <person name="Saygin H."/>
        </authorList>
    </citation>
    <scope>NUCLEOTIDE SEQUENCE [LARGE SCALE GENOMIC DNA]</scope>
    <source>
        <strain evidence="8 9">NA12</strain>
    </source>
</reference>
<dbReference type="PANTHER" id="PTHR43114:SF6">
    <property type="entry name" value="ADENINE DEAMINASE"/>
    <property type="match status" value="1"/>
</dbReference>
<dbReference type="InterPro" id="IPR001365">
    <property type="entry name" value="A_deaminase_dom"/>
</dbReference>
<feature type="region of interest" description="Disordered" evidence="6">
    <location>
        <begin position="1"/>
        <end position="30"/>
    </location>
</feature>
<protein>
    <submittedName>
        <fullName evidence="8">Adenosine deaminase</fullName>
    </submittedName>
</protein>
<gene>
    <name evidence="8" type="primary">add</name>
    <name evidence="8" type="ORF">C1I95_28630</name>
</gene>
<dbReference type="NCBIfam" id="TIGR01430">
    <property type="entry name" value="aden_deam"/>
    <property type="match status" value="1"/>
</dbReference>
<organism evidence="8 9">
    <name type="scientific">Micromonospora craterilacus</name>
    <dbReference type="NCBI Taxonomy" id="1655439"/>
    <lineage>
        <taxon>Bacteria</taxon>
        <taxon>Bacillati</taxon>
        <taxon>Actinomycetota</taxon>
        <taxon>Actinomycetes</taxon>
        <taxon>Micromonosporales</taxon>
        <taxon>Micromonosporaceae</taxon>
        <taxon>Micromonospora</taxon>
    </lineage>
</organism>
<comment type="similarity">
    <text evidence="2">Belongs to the metallo-dependent hydrolases superfamily. Adenosine and AMP deaminases family.</text>
</comment>
<keyword evidence="5" id="KW-0862">Zinc</keyword>
<dbReference type="CDD" id="cd01320">
    <property type="entry name" value="ADA"/>
    <property type="match status" value="1"/>
</dbReference>
<dbReference type="Gene3D" id="3.20.20.140">
    <property type="entry name" value="Metal-dependent hydrolases"/>
    <property type="match status" value="1"/>
</dbReference>
<keyword evidence="4" id="KW-0378">Hydrolase</keyword>
<evidence type="ECO:0000256" key="3">
    <source>
        <dbReference type="ARBA" id="ARBA00022723"/>
    </source>
</evidence>
<evidence type="ECO:0000259" key="7">
    <source>
        <dbReference type="Pfam" id="PF00962"/>
    </source>
</evidence>
<feature type="domain" description="Adenosine deaminase" evidence="7">
    <location>
        <begin position="55"/>
        <end position="375"/>
    </location>
</feature>
<keyword evidence="3" id="KW-0479">Metal-binding</keyword>
<comment type="caution">
    <text evidence="8">The sequence shown here is derived from an EMBL/GenBank/DDBJ whole genome shotgun (WGS) entry which is preliminary data.</text>
</comment>
<dbReference type="GO" id="GO:0046872">
    <property type="term" value="F:metal ion binding"/>
    <property type="evidence" value="ECO:0007669"/>
    <property type="project" value="UniProtKB-KW"/>
</dbReference>
<dbReference type="GO" id="GO:0016814">
    <property type="term" value="F:hydrolase activity, acting on carbon-nitrogen (but not peptide) bonds, in cyclic amidines"/>
    <property type="evidence" value="ECO:0007669"/>
    <property type="project" value="UniProtKB-ARBA"/>
</dbReference>
<dbReference type="PANTHER" id="PTHR43114">
    <property type="entry name" value="ADENINE DEAMINASE"/>
    <property type="match status" value="1"/>
</dbReference>
<accession>A0A2W2DXH9</accession>
<evidence type="ECO:0000256" key="4">
    <source>
        <dbReference type="ARBA" id="ARBA00022801"/>
    </source>
</evidence>
<dbReference type="InterPro" id="IPR006330">
    <property type="entry name" value="Ado/ade_deaminase"/>
</dbReference>
<dbReference type="Proteomes" id="UP000248924">
    <property type="component" value="Unassembled WGS sequence"/>
</dbReference>
<comment type="cofactor">
    <cofactor evidence="1">
        <name>Zn(2+)</name>
        <dbReference type="ChEBI" id="CHEBI:29105"/>
    </cofactor>
</comment>
<dbReference type="AlphaFoldDB" id="A0A2W2DXH9"/>
<dbReference type="GO" id="GO:0019239">
    <property type="term" value="F:deaminase activity"/>
    <property type="evidence" value="ECO:0007669"/>
    <property type="project" value="InterPro"/>
</dbReference>
<evidence type="ECO:0000256" key="2">
    <source>
        <dbReference type="ARBA" id="ARBA00006676"/>
    </source>
</evidence>
<dbReference type="SUPFAM" id="SSF51556">
    <property type="entry name" value="Metallo-dependent hydrolases"/>
    <property type="match status" value="1"/>
</dbReference>
<proteinExistence type="inferred from homology"/>
<sequence>MKLCPQQTDDHAVAAPRLPGPTSDISNGGCRTRIGTVSTAEPVGPDRDDLIQRLPKVELHVHLEGSVRPATLLRIARRHGLDLGRLDEAGVVELFRFRSFRHFTELYEQCCAALREPADLQLLTEELADMAHEQNVRHLEVTFSPGTHRRGPGIPFDEQLDAVARGAEEARRRTGVSMRFVVDHVRGESPEECQRVAEWAVAGVPRGVVALGLGGFEPGRPASLFAEPIRWAAARGVPFVPHAGEAVGPEGVWDCLAFDPPRIAHGIRSVEDPALVTALRDRSVVLDVCPTSNLRTAVVPGPQAHPLRRLWDAGVRLTLNTDDPTMFHTDLVAEHRLAARWHGFTVAQFAGMALTAVEAALLPDPARAALRDRVRAELSGLGVVPAYPPGVAQPAPAAG</sequence>
<evidence type="ECO:0000256" key="5">
    <source>
        <dbReference type="ARBA" id="ARBA00022833"/>
    </source>
</evidence>
<keyword evidence="9" id="KW-1185">Reference proteome</keyword>
<evidence type="ECO:0000256" key="6">
    <source>
        <dbReference type="SAM" id="MobiDB-lite"/>
    </source>
</evidence>
<name>A0A2W2DXH9_9ACTN</name>
<evidence type="ECO:0000313" key="9">
    <source>
        <dbReference type="Proteomes" id="UP000248924"/>
    </source>
</evidence>
<evidence type="ECO:0000313" key="8">
    <source>
        <dbReference type="EMBL" id="PZG09795.1"/>
    </source>
</evidence>
<dbReference type="InterPro" id="IPR032466">
    <property type="entry name" value="Metal_Hydrolase"/>
</dbReference>
<dbReference type="Pfam" id="PF00962">
    <property type="entry name" value="A_deaminase"/>
    <property type="match status" value="1"/>
</dbReference>
<dbReference type="EMBL" id="POTY01000262">
    <property type="protein sequence ID" value="PZG09795.1"/>
    <property type="molecule type" value="Genomic_DNA"/>
</dbReference>